<evidence type="ECO:0000313" key="1">
    <source>
        <dbReference type="EMBL" id="QQK75342.1"/>
    </source>
</evidence>
<reference evidence="1 2" key="1">
    <citation type="submission" date="2020-06" db="EMBL/GenBank/DDBJ databases">
        <title>Genomic analysis of Salicibibacter sp. NKC5-3.</title>
        <authorList>
            <person name="Oh Y.J."/>
        </authorList>
    </citation>
    <scope>NUCLEOTIDE SEQUENCE [LARGE SCALE GENOMIC DNA]</scope>
    <source>
        <strain evidence="1 2">NKC5-3</strain>
    </source>
</reference>
<keyword evidence="2" id="KW-1185">Reference proteome</keyword>
<dbReference type="KEGG" id="scia:HUG15_06895"/>
<dbReference type="Proteomes" id="UP000595823">
    <property type="component" value="Chromosome"/>
</dbReference>
<proteinExistence type="predicted"/>
<name>A0A7T6Z284_9BACI</name>
<gene>
    <name evidence="1" type="ORF">HUG15_06895</name>
</gene>
<accession>A0A7T6Z284</accession>
<evidence type="ECO:0000313" key="2">
    <source>
        <dbReference type="Proteomes" id="UP000595823"/>
    </source>
</evidence>
<sequence>MNVHTKDGKETYVGKVSPVTYIEVSKNADYWLFYLRKEYVHTKREVDKLTIIGSDAIQALISYEYRENFLLIHYLESSPFNIGDQSELMITPSILSTICMKSFHQGFDGFVAIHIKHVNTLIRHYRRFGAKMISKNRIYFDDVASNKLIDVYLRKGER</sequence>
<dbReference type="RefSeq" id="WP_200127995.1">
    <property type="nucleotide sequence ID" value="NZ_CP054705.1"/>
</dbReference>
<organism evidence="1 2">
    <name type="scientific">Salicibibacter cibarius</name>
    <dbReference type="NCBI Taxonomy" id="2743000"/>
    <lineage>
        <taxon>Bacteria</taxon>
        <taxon>Bacillati</taxon>
        <taxon>Bacillota</taxon>
        <taxon>Bacilli</taxon>
        <taxon>Bacillales</taxon>
        <taxon>Bacillaceae</taxon>
        <taxon>Salicibibacter</taxon>
    </lineage>
</organism>
<dbReference type="EMBL" id="CP054705">
    <property type="protein sequence ID" value="QQK75342.1"/>
    <property type="molecule type" value="Genomic_DNA"/>
</dbReference>
<dbReference type="AlphaFoldDB" id="A0A7T6Z284"/>
<evidence type="ECO:0008006" key="3">
    <source>
        <dbReference type="Google" id="ProtNLM"/>
    </source>
</evidence>
<protein>
    <recommendedName>
        <fullName evidence="3">GNAT family N-acetyltransferase</fullName>
    </recommendedName>
</protein>